<dbReference type="AlphaFoldDB" id="A0A5E4SG19"/>
<reference evidence="1 2" key="1">
    <citation type="submission" date="2019-08" db="EMBL/GenBank/DDBJ databases">
        <authorList>
            <person name="Peeters C."/>
        </authorList>
    </citation>
    <scope>NUCLEOTIDE SEQUENCE [LARGE SCALE GENOMIC DNA]</scope>
    <source>
        <strain evidence="1 2">LMG 31106</strain>
    </source>
</reference>
<gene>
    <name evidence="1" type="ORF">PCE31106_00706</name>
</gene>
<protein>
    <submittedName>
        <fullName evidence="1">Uncharacterized protein</fullName>
    </submittedName>
</protein>
<dbReference type="RefSeq" id="WP_150562394.1">
    <property type="nucleotide sequence ID" value="NZ_CABPSL010000001.1"/>
</dbReference>
<dbReference type="EMBL" id="CABPSL010000001">
    <property type="protein sequence ID" value="VVD73108.1"/>
    <property type="molecule type" value="Genomic_DNA"/>
</dbReference>
<accession>A0A5E4SG19</accession>
<sequence>MSLLGFLLKSKANTEAQHKSLVDEFIDLVAMTAANRNEAETYLQLARLSDAYGSDVLLLNGSTHFRDSAIQLSDQEARALQTKTSAEYLGLRFLNLWLRAQQENSDDGKELFLRMCGPIYKARITYYTNLTGTSRFRLQRVAAMGLEDTRRFQDLKNFMLLRELGEGCTTQHIVGCILGYTDFYLSRLGLNPNAAENYGPLIRDERLAKFETIQNAYTRNEDVKPESMKLIEVGRTAGAEQFLEVMALLER</sequence>
<name>A0A5E4SG19_9BURK</name>
<proteinExistence type="predicted"/>
<dbReference type="Proteomes" id="UP000384354">
    <property type="component" value="Unassembled WGS sequence"/>
</dbReference>
<organism evidence="1 2">
    <name type="scientific">Pandoraea cepalis</name>
    <dbReference type="NCBI Taxonomy" id="2508294"/>
    <lineage>
        <taxon>Bacteria</taxon>
        <taxon>Pseudomonadati</taxon>
        <taxon>Pseudomonadota</taxon>
        <taxon>Betaproteobacteria</taxon>
        <taxon>Burkholderiales</taxon>
        <taxon>Burkholderiaceae</taxon>
        <taxon>Pandoraea</taxon>
    </lineage>
</organism>
<evidence type="ECO:0000313" key="1">
    <source>
        <dbReference type="EMBL" id="VVD73108.1"/>
    </source>
</evidence>
<evidence type="ECO:0000313" key="2">
    <source>
        <dbReference type="Proteomes" id="UP000384354"/>
    </source>
</evidence>